<proteinExistence type="predicted"/>
<comment type="caution">
    <text evidence="2">The sequence shown here is derived from an EMBL/GenBank/DDBJ whole genome shotgun (WGS) entry which is preliminary data.</text>
</comment>
<organism evidence="2 3">
    <name type="scientific">Lacticaseibacillus paracasei</name>
    <name type="common">Lactobacillus paracasei</name>
    <dbReference type="NCBI Taxonomy" id="1597"/>
    <lineage>
        <taxon>Bacteria</taxon>
        <taxon>Bacillati</taxon>
        <taxon>Bacillota</taxon>
        <taxon>Bacilli</taxon>
        <taxon>Lactobacillales</taxon>
        <taxon>Lactobacillaceae</taxon>
        <taxon>Lacticaseibacillus</taxon>
    </lineage>
</organism>
<keyword evidence="1" id="KW-1133">Transmembrane helix</keyword>
<accession>A0A422M886</accession>
<dbReference type="EMBL" id="LKFS01000022">
    <property type="protein sequence ID" value="RND84142.1"/>
    <property type="molecule type" value="Genomic_DNA"/>
</dbReference>
<name>A0A422M886_LACPA</name>
<feature type="transmembrane region" description="Helical" evidence="1">
    <location>
        <begin position="37"/>
        <end position="58"/>
    </location>
</feature>
<keyword evidence="1" id="KW-0472">Membrane</keyword>
<protein>
    <submittedName>
        <fullName evidence="2">Uncharacterized protein</fullName>
    </submittedName>
</protein>
<gene>
    <name evidence="2" type="ORF">FAM18157_00358</name>
</gene>
<evidence type="ECO:0000256" key="1">
    <source>
        <dbReference type="SAM" id="Phobius"/>
    </source>
</evidence>
<dbReference type="Proteomes" id="UP000284716">
    <property type="component" value="Unassembled WGS sequence"/>
</dbReference>
<sequence>MNENKPIKIFRYVPIIFLIGAVGGSIFFWLAEHSIEALQLIVSSLGAAGTVSVSYIAVRRERKKPDLDFYLINTGNNGYDVFAINKGTTTVVSVGNYYEEVKSYYQGEIPRYDTPPEPDRLFVCREYESTKLYHFDPIISKTLIDNDPSLHGKPSTEEEQMHQIIEKGGTSLEEIDVVDKTTNNKWTLSVNWKSTTDEGIPYLNQHCL</sequence>
<evidence type="ECO:0000313" key="3">
    <source>
        <dbReference type="Proteomes" id="UP000284716"/>
    </source>
</evidence>
<reference evidence="2 3" key="1">
    <citation type="journal article" date="2018" name="Front. Microbiol.">
        <title>Conversion of Methionine to Cysteine in Lactobacillus paracasei Depends on the Highly Mobile cysK-ctl-cysE Gene Cluster.</title>
        <authorList>
            <person name="Wuthrich D."/>
            <person name="Irmler S."/>
            <person name="Berthoud H."/>
            <person name="Guggenbuhl B."/>
            <person name="Eugster E."/>
            <person name="Bruggmann R."/>
        </authorList>
    </citation>
    <scope>NUCLEOTIDE SEQUENCE [LARGE SCALE GENOMIC DNA]</scope>
    <source>
        <strain evidence="2 3">FAM18157</strain>
    </source>
</reference>
<keyword evidence="1" id="KW-0812">Transmembrane</keyword>
<dbReference type="AlphaFoldDB" id="A0A422M886"/>
<dbReference type="RefSeq" id="WP_134789970.1">
    <property type="nucleotide sequence ID" value="NZ_LKFS01000022.1"/>
</dbReference>
<feature type="transmembrane region" description="Helical" evidence="1">
    <location>
        <begin position="12"/>
        <end position="31"/>
    </location>
</feature>
<evidence type="ECO:0000313" key="2">
    <source>
        <dbReference type="EMBL" id="RND84142.1"/>
    </source>
</evidence>